<reference evidence="3" key="1">
    <citation type="journal article" date="2021" name="Front. Microbiol.">
        <title>Comprehensive Comparative Genomics and Phenotyping of Methylobacterium Species.</title>
        <authorList>
            <person name="Alessa O."/>
            <person name="Ogura Y."/>
            <person name="Fujitani Y."/>
            <person name="Takami H."/>
            <person name="Hayashi T."/>
            <person name="Sahin N."/>
            <person name="Tani A."/>
        </authorList>
    </citation>
    <scope>NUCLEOTIDE SEQUENCE</scope>
    <source>
        <strain evidence="3">DSM 23674</strain>
    </source>
</reference>
<protein>
    <recommendedName>
        <fullName evidence="2">Alginate export domain-containing protein</fullName>
    </recommendedName>
</protein>
<feature type="chain" id="PRO_5046030734" description="Alginate export domain-containing protein" evidence="1">
    <location>
        <begin position="22"/>
        <end position="515"/>
    </location>
</feature>
<dbReference type="Proteomes" id="UP001055101">
    <property type="component" value="Unassembled WGS sequence"/>
</dbReference>
<organism evidence="3 4">
    <name type="scientific">Methylobacterium thuringiense</name>
    <dbReference type="NCBI Taxonomy" id="1003091"/>
    <lineage>
        <taxon>Bacteria</taxon>
        <taxon>Pseudomonadati</taxon>
        <taxon>Pseudomonadota</taxon>
        <taxon>Alphaproteobacteria</taxon>
        <taxon>Hyphomicrobiales</taxon>
        <taxon>Methylobacteriaceae</taxon>
        <taxon>Methylobacterium</taxon>
    </lineage>
</organism>
<feature type="signal peptide" evidence="1">
    <location>
        <begin position="1"/>
        <end position="21"/>
    </location>
</feature>
<dbReference type="Gene3D" id="2.40.160.100">
    <property type="match status" value="1"/>
</dbReference>
<evidence type="ECO:0000256" key="1">
    <source>
        <dbReference type="SAM" id="SignalP"/>
    </source>
</evidence>
<dbReference type="InterPro" id="IPR053728">
    <property type="entry name" value="Alginate_Permeability_Chnl"/>
</dbReference>
<sequence>MTRLTLFAALFGALVPSAVSAQAVSTQDAPVTTPAAAGAAPRAKAKSVKAASAKAASAKPAAVPAAPGQALQLRPFFALYEALGKPDGWKINGSLRPRFEGLGGQFRPSPVPGTNDVFTMQATLFAEYDTGPVRIGGEIFDSRAYFQRRNSNSIATTEVNALELGQAYLGFDLEDAVGAGTTSTLQVGRFTQNIGSRRLIARNQFRNTINSFTGVAYDWQNADKDQLRLFYTLPHFREPSDRAGILSNSVAFDHEGFDAQLFGGIFTKANVLGGILEAYGYGFIERDEGSQLEGIQTRDRRLFTPGFRLYRAPKAGQFDHELEAIFQTGVARNTAAITDVTDVPVKAYFVHAEAGYTFDAPWVPRISAVYDHASGDGSNPNSNNRFDTLFGARRFDYGPTSLYGPVQRANLISPGIRFEIAPDPVWDAFVAYRGLWLEDPTDSFAATGIRDRTGQSGSFAGQQIEARLRYWVVPRSIVIDTGAAYLIKGDFLRNAPNAPNTGDTIYGYLTTTFFF</sequence>
<evidence type="ECO:0000313" key="4">
    <source>
        <dbReference type="Proteomes" id="UP001055101"/>
    </source>
</evidence>
<proteinExistence type="predicted"/>
<keyword evidence="4" id="KW-1185">Reference proteome</keyword>
<gene>
    <name evidence="3" type="ORF">EKPJFOCH_1473</name>
</gene>
<feature type="domain" description="Alginate export" evidence="2">
    <location>
        <begin position="132"/>
        <end position="497"/>
    </location>
</feature>
<dbReference type="InterPro" id="IPR025388">
    <property type="entry name" value="Alginate_export_dom"/>
</dbReference>
<keyword evidence="1" id="KW-0732">Signal</keyword>
<dbReference type="EMBL" id="BPRA01000006">
    <property type="protein sequence ID" value="GJE54987.1"/>
    <property type="molecule type" value="Genomic_DNA"/>
</dbReference>
<evidence type="ECO:0000313" key="3">
    <source>
        <dbReference type="EMBL" id="GJE54987.1"/>
    </source>
</evidence>
<reference evidence="3" key="2">
    <citation type="submission" date="2021-08" db="EMBL/GenBank/DDBJ databases">
        <authorList>
            <person name="Tani A."/>
            <person name="Ola A."/>
            <person name="Ogura Y."/>
            <person name="Katsura K."/>
            <person name="Hayashi T."/>
        </authorList>
    </citation>
    <scope>NUCLEOTIDE SEQUENCE</scope>
    <source>
        <strain evidence="3">DSM 23674</strain>
    </source>
</reference>
<accession>A0ABQ4TJK8</accession>
<comment type="caution">
    <text evidence="3">The sequence shown here is derived from an EMBL/GenBank/DDBJ whole genome shotgun (WGS) entry which is preliminary data.</text>
</comment>
<dbReference type="Pfam" id="PF13372">
    <property type="entry name" value="Alginate_exp"/>
    <property type="match status" value="1"/>
</dbReference>
<evidence type="ECO:0000259" key="2">
    <source>
        <dbReference type="Pfam" id="PF13372"/>
    </source>
</evidence>
<name>A0ABQ4TJK8_9HYPH</name>
<dbReference type="RefSeq" id="WP_373322271.1">
    <property type="nucleotide sequence ID" value="NZ_BPRA01000006.1"/>
</dbReference>